<proteinExistence type="predicted"/>
<dbReference type="KEGG" id="cil:EG358_03115"/>
<dbReference type="Gene3D" id="3.90.550.10">
    <property type="entry name" value="Spore Coat Polysaccharide Biosynthesis Protein SpsA, Chain A"/>
    <property type="match status" value="1"/>
</dbReference>
<evidence type="ECO:0000313" key="4">
    <source>
        <dbReference type="Proteomes" id="UP000185725"/>
    </source>
</evidence>
<dbReference type="OrthoDB" id="7851643at2"/>
<sequence length="275" mass="32084">MLSIIISSYKTANFKALKENIDKTCGIVYEIIKIDNPGLMGITEAYNLGAKKAKYNFFLFLHEDIIFHTDNWGEKLISHHHINNLGVIGIAGGTYIPSVPSGWFTNMNYALINILQREYDTTLRNVKTFTQKAHKAIAIDGVFISISKDNFYNYSFDEKLKGYHGYDTELSLRVAKKHQNYVVSDILIEHFSPGNPDKLWFINNMYIRKKHRYNFNVKNDEKTEMLLYKAFTKTFFTHYKKSFTNYFTVLQFLPISRVKLVNCLKLIKFTLYSND</sequence>
<dbReference type="Proteomes" id="UP000185725">
    <property type="component" value="Unassembled WGS sequence"/>
</dbReference>
<organism evidence="3 5">
    <name type="scientific">Chryseobacterium indoltheticum</name>
    <dbReference type="NCBI Taxonomy" id="254"/>
    <lineage>
        <taxon>Bacteria</taxon>
        <taxon>Pseudomonadati</taxon>
        <taxon>Bacteroidota</taxon>
        <taxon>Flavobacteriia</taxon>
        <taxon>Flavobacteriales</taxon>
        <taxon>Weeksellaceae</taxon>
        <taxon>Chryseobacterium group</taxon>
        <taxon>Chryseobacterium</taxon>
    </lineage>
</organism>
<dbReference type="InterPro" id="IPR059123">
    <property type="entry name" value="StrF_dom"/>
</dbReference>
<dbReference type="EMBL" id="UFVS01000001">
    <property type="protein sequence ID" value="SUX42411.1"/>
    <property type="molecule type" value="Genomic_DNA"/>
</dbReference>
<dbReference type="AlphaFoldDB" id="A0A381F771"/>
<dbReference type="Proteomes" id="UP000255231">
    <property type="component" value="Unassembled WGS sequence"/>
</dbReference>
<name>A0A381F771_9FLAO</name>
<keyword evidence="4" id="KW-1185">Reference proteome</keyword>
<accession>A0A381F771</accession>
<dbReference type="RefSeq" id="WP_076557333.1">
    <property type="nucleotide sequence ID" value="NZ_CP033929.1"/>
</dbReference>
<dbReference type="EMBL" id="FTMF01000001">
    <property type="protein sequence ID" value="SIP87197.1"/>
    <property type="molecule type" value="Genomic_DNA"/>
</dbReference>
<dbReference type="GeneID" id="303672678"/>
<evidence type="ECO:0000313" key="5">
    <source>
        <dbReference type="Proteomes" id="UP000255231"/>
    </source>
</evidence>
<dbReference type="SUPFAM" id="SSF53448">
    <property type="entry name" value="Nucleotide-diphospho-sugar transferases"/>
    <property type="match status" value="1"/>
</dbReference>
<dbReference type="Pfam" id="PF13712">
    <property type="entry name" value="Glyco_tranf_2_5"/>
    <property type="match status" value="1"/>
</dbReference>
<reference evidence="2 4" key="1">
    <citation type="submission" date="2017-01" db="EMBL/GenBank/DDBJ databases">
        <authorList>
            <person name="Varghese N."/>
            <person name="Submissions S."/>
        </authorList>
    </citation>
    <scope>NUCLEOTIDE SEQUENCE [LARGE SCALE GENOMIC DNA]</scope>
    <source>
        <strain evidence="2 4">ATCC 27950</strain>
    </source>
</reference>
<evidence type="ECO:0000259" key="1">
    <source>
        <dbReference type="Pfam" id="PF13712"/>
    </source>
</evidence>
<feature type="domain" description="Streptomycin biosynthesis protein StrF" evidence="1">
    <location>
        <begin position="17"/>
        <end position="214"/>
    </location>
</feature>
<evidence type="ECO:0000313" key="3">
    <source>
        <dbReference type="EMBL" id="SUX42411.1"/>
    </source>
</evidence>
<dbReference type="CDD" id="cd00761">
    <property type="entry name" value="Glyco_tranf_GTA_type"/>
    <property type="match status" value="1"/>
</dbReference>
<evidence type="ECO:0000313" key="2">
    <source>
        <dbReference type="EMBL" id="SIP87197.1"/>
    </source>
</evidence>
<protein>
    <submittedName>
        <fullName evidence="2">Glycosyltransferase like family protein</fullName>
    </submittedName>
</protein>
<gene>
    <name evidence="3" type="ORF">NCTC13560_01228</name>
    <name evidence="2" type="ORF">SAMN05421682_10199</name>
</gene>
<dbReference type="InterPro" id="IPR029044">
    <property type="entry name" value="Nucleotide-diphossugar_trans"/>
</dbReference>
<reference evidence="3 5" key="2">
    <citation type="submission" date="2018-06" db="EMBL/GenBank/DDBJ databases">
        <authorList>
            <consortium name="Pathogen Informatics"/>
            <person name="Doyle S."/>
        </authorList>
    </citation>
    <scope>NUCLEOTIDE SEQUENCE [LARGE SCALE GENOMIC DNA]</scope>
    <source>
        <strain evidence="3 5">NCTC13560</strain>
    </source>
</reference>